<dbReference type="EMBL" id="JADWDJ010000020">
    <property type="protein sequence ID" value="KAG5265021.1"/>
    <property type="molecule type" value="Genomic_DNA"/>
</dbReference>
<keyword evidence="2" id="KW-0539">Nucleus</keyword>
<dbReference type="Proteomes" id="UP000823561">
    <property type="component" value="Chromosome 20"/>
</dbReference>
<dbReference type="InterPro" id="IPR051767">
    <property type="entry name" value="Nucleoporin_NUP42"/>
</dbReference>
<organism evidence="4 5">
    <name type="scientific">Alosa alosa</name>
    <name type="common">allis shad</name>
    <dbReference type="NCBI Taxonomy" id="278164"/>
    <lineage>
        <taxon>Eukaryota</taxon>
        <taxon>Metazoa</taxon>
        <taxon>Chordata</taxon>
        <taxon>Craniata</taxon>
        <taxon>Vertebrata</taxon>
        <taxon>Euteleostomi</taxon>
        <taxon>Actinopterygii</taxon>
        <taxon>Neopterygii</taxon>
        <taxon>Teleostei</taxon>
        <taxon>Clupei</taxon>
        <taxon>Clupeiformes</taxon>
        <taxon>Clupeoidei</taxon>
        <taxon>Clupeidae</taxon>
        <taxon>Alosa</taxon>
    </lineage>
</organism>
<accession>A0AAV6FTD0</accession>
<keyword evidence="5" id="KW-1185">Reference proteome</keyword>
<name>A0AAV6FTD0_9TELE</name>
<comment type="subcellular location">
    <subcellularLocation>
        <location evidence="1">Nucleus</location>
    </subcellularLocation>
</comment>
<evidence type="ECO:0000313" key="4">
    <source>
        <dbReference type="EMBL" id="KAG5265021.1"/>
    </source>
</evidence>
<evidence type="ECO:0000313" key="5">
    <source>
        <dbReference type="Proteomes" id="UP000823561"/>
    </source>
</evidence>
<feature type="compositionally biased region" description="Low complexity" evidence="3">
    <location>
        <begin position="281"/>
        <end position="292"/>
    </location>
</feature>
<dbReference type="AlphaFoldDB" id="A0AAV6FTD0"/>
<feature type="compositionally biased region" description="Polar residues" evidence="3">
    <location>
        <begin position="66"/>
        <end position="86"/>
    </location>
</feature>
<evidence type="ECO:0000256" key="1">
    <source>
        <dbReference type="ARBA" id="ARBA00004123"/>
    </source>
</evidence>
<feature type="region of interest" description="Disordered" evidence="3">
    <location>
        <begin position="1"/>
        <end position="94"/>
    </location>
</feature>
<dbReference type="GO" id="GO:0005634">
    <property type="term" value="C:nucleus"/>
    <property type="evidence" value="ECO:0007669"/>
    <property type="project" value="UniProtKB-SubCell"/>
</dbReference>
<reference evidence="4" key="1">
    <citation type="submission" date="2020-10" db="EMBL/GenBank/DDBJ databases">
        <title>Chromosome-scale genome assembly of the Allis shad, Alosa alosa.</title>
        <authorList>
            <person name="Margot Z."/>
            <person name="Christophe K."/>
            <person name="Cabau C."/>
            <person name="Louis A."/>
            <person name="Berthelot C."/>
            <person name="Parey E."/>
            <person name="Roest Crollius H."/>
            <person name="Montfort J."/>
            <person name="Robinson-Rechavi M."/>
            <person name="Bucao C."/>
            <person name="Bouchez O."/>
            <person name="Gislard M."/>
            <person name="Lluch J."/>
            <person name="Milhes M."/>
            <person name="Lampietro C."/>
            <person name="Lopez Roques C."/>
            <person name="Donnadieu C."/>
            <person name="Braasch I."/>
            <person name="Desvignes T."/>
            <person name="Postlethwait J."/>
            <person name="Bobe J."/>
            <person name="Guiguen Y."/>
        </authorList>
    </citation>
    <scope>NUCLEOTIDE SEQUENCE</scope>
    <source>
        <strain evidence="4">M-15738</strain>
        <tissue evidence="4">Blood</tissue>
    </source>
</reference>
<sequence length="370" mass="37275">MGRSAGTNTREEAEAEGAAGGGDYSRGTPQSNRGGGGFGNRVWVNPQRAGGDFVKPTNFGGRENAKNSSFGVPTQNRFGTLNTPSSFDRGGHKDENDKHLETIQKDMEIWESSGQWLFSCYSVLKGSVSGFVELSPEELRLEYYNGRASGDLQAYGSSVQQLASQWRNRLQELKVMNANTRSTLIAELNNPGQQPSSFGSAPSGFGSSSAGFGSTAPPSGFGSTAPSGFGAAPSGFGSAPASGFGSAGFGAPAQNSANFSFAPTQSAAPTGFGSAQPPSQSGFGSAPGTAPSASSFSFAAPAAAAATKDASSGFGASASGFSFASSAPLSTSGFGGVLEHPPGPVASGSPASAAPTVGFLPQRGQGERPQ</sequence>
<gene>
    <name evidence="4" type="ORF">AALO_G00260580</name>
</gene>
<evidence type="ECO:0008006" key="6">
    <source>
        <dbReference type="Google" id="ProtNLM"/>
    </source>
</evidence>
<feature type="compositionally biased region" description="Low complexity" evidence="3">
    <location>
        <begin position="345"/>
        <end position="358"/>
    </location>
</feature>
<comment type="caution">
    <text evidence="4">The sequence shown here is derived from an EMBL/GenBank/DDBJ whole genome shotgun (WGS) entry which is preliminary data.</text>
</comment>
<protein>
    <recommendedName>
        <fullName evidence="6">Nucleoporin-like protein 2</fullName>
    </recommendedName>
</protein>
<dbReference type="PANTHER" id="PTHR46527:SF1">
    <property type="entry name" value="NUCLEOPORIN NUP42"/>
    <property type="match status" value="1"/>
</dbReference>
<dbReference type="PANTHER" id="PTHR46527">
    <property type="entry name" value="NUCLEOPORIN-LIKE PROTEIN 2"/>
    <property type="match status" value="1"/>
</dbReference>
<proteinExistence type="predicted"/>
<feature type="region of interest" description="Disordered" evidence="3">
    <location>
        <begin position="261"/>
        <end position="292"/>
    </location>
</feature>
<evidence type="ECO:0000256" key="3">
    <source>
        <dbReference type="SAM" id="MobiDB-lite"/>
    </source>
</evidence>
<evidence type="ECO:0000256" key="2">
    <source>
        <dbReference type="ARBA" id="ARBA00023242"/>
    </source>
</evidence>
<feature type="region of interest" description="Disordered" evidence="3">
    <location>
        <begin position="332"/>
        <end position="370"/>
    </location>
</feature>